<dbReference type="Proteomes" id="UP001519460">
    <property type="component" value="Unassembled WGS sequence"/>
</dbReference>
<name>A0ABD0KSF9_9CAEN</name>
<dbReference type="AlphaFoldDB" id="A0ABD0KSF9"/>
<dbReference type="EMBL" id="JACVVK020000134">
    <property type="protein sequence ID" value="KAK7489798.1"/>
    <property type="molecule type" value="Genomic_DNA"/>
</dbReference>
<accession>A0ABD0KSF9</accession>
<evidence type="ECO:0000313" key="2">
    <source>
        <dbReference type="EMBL" id="KAK7489798.1"/>
    </source>
</evidence>
<evidence type="ECO:0000256" key="1">
    <source>
        <dbReference type="SAM" id="MobiDB-lite"/>
    </source>
</evidence>
<evidence type="ECO:0008006" key="4">
    <source>
        <dbReference type="Google" id="ProtNLM"/>
    </source>
</evidence>
<protein>
    <recommendedName>
        <fullName evidence="4">Nuclease HARBI1</fullName>
    </recommendedName>
</protein>
<feature type="non-terminal residue" evidence="2">
    <location>
        <position position="1"/>
    </location>
</feature>
<reference evidence="2 3" key="1">
    <citation type="journal article" date="2023" name="Sci. Data">
        <title>Genome assembly of the Korean intertidal mud-creeper Batillaria attramentaria.</title>
        <authorList>
            <person name="Patra A.K."/>
            <person name="Ho P.T."/>
            <person name="Jun S."/>
            <person name="Lee S.J."/>
            <person name="Kim Y."/>
            <person name="Won Y.J."/>
        </authorList>
    </citation>
    <scope>NUCLEOTIDE SEQUENCE [LARGE SCALE GENOMIC DNA]</scope>
    <source>
        <strain evidence="2">Wonlab-2016</strain>
    </source>
</reference>
<gene>
    <name evidence="2" type="ORF">BaRGS_00018980</name>
</gene>
<feature type="compositionally biased region" description="Acidic residues" evidence="1">
    <location>
        <begin position="28"/>
        <end position="44"/>
    </location>
</feature>
<feature type="region of interest" description="Disordered" evidence="1">
    <location>
        <begin position="24"/>
        <end position="71"/>
    </location>
</feature>
<sequence>YQPEAVVNIIVSCIALHNIARTLSIPDPDTDYEESSDEDDDNDEEARAARRPTLTGRMAREQLVAQHFPRR</sequence>
<keyword evidence="3" id="KW-1185">Reference proteome</keyword>
<evidence type="ECO:0000313" key="3">
    <source>
        <dbReference type="Proteomes" id="UP001519460"/>
    </source>
</evidence>
<comment type="caution">
    <text evidence="2">The sequence shown here is derived from an EMBL/GenBank/DDBJ whole genome shotgun (WGS) entry which is preliminary data.</text>
</comment>
<proteinExistence type="predicted"/>
<organism evidence="2 3">
    <name type="scientific">Batillaria attramentaria</name>
    <dbReference type="NCBI Taxonomy" id="370345"/>
    <lineage>
        <taxon>Eukaryota</taxon>
        <taxon>Metazoa</taxon>
        <taxon>Spiralia</taxon>
        <taxon>Lophotrochozoa</taxon>
        <taxon>Mollusca</taxon>
        <taxon>Gastropoda</taxon>
        <taxon>Caenogastropoda</taxon>
        <taxon>Sorbeoconcha</taxon>
        <taxon>Cerithioidea</taxon>
        <taxon>Batillariidae</taxon>
        <taxon>Batillaria</taxon>
    </lineage>
</organism>